<evidence type="ECO:0000313" key="2">
    <source>
        <dbReference type="Proteomes" id="UP001055940"/>
    </source>
</evidence>
<sequence>MAGMTRHIVLLRGINVGGHRKLPMADLRALLAGLGYTDVATYIQSGNAVVAADEPDPEVVGAAVREAVHARFGFDVPVMVRTLEQFRAVVAANPLDVADPSVLMVLFCSEPVDTAGLTSIDLAAYPGERIAITPTEVFTHHECGAREAKLPAVVGRHCPGEITARNWRTVLRLLEMAGGS</sequence>
<dbReference type="Gene3D" id="3.30.70.1280">
    <property type="entry name" value="SP0830-like domains"/>
    <property type="match status" value="1"/>
</dbReference>
<evidence type="ECO:0000313" key="1">
    <source>
        <dbReference type="EMBL" id="USY23380.1"/>
    </source>
</evidence>
<dbReference type="PANTHER" id="PTHR36439">
    <property type="entry name" value="BLL4334 PROTEIN"/>
    <property type="match status" value="1"/>
</dbReference>
<organism evidence="1 2">
    <name type="scientific">Nocardiopsis exhalans</name>
    <dbReference type="NCBI Taxonomy" id="163604"/>
    <lineage>
        <taxon>Bacteria</taxon>
        <taxon>Bacillati</taxon>
        <taxon>Actinomycetota</taxon>
        <taxon>Actinomycetes</taxon>
        <taxon>Streptosporangiales</taxon>
        <taxon>Nocardiopsidaceae</taxon>
        <taxon>Nocardiopsis</taxon>
    </lineage>
</organism>
<protein>
    <submittedName>
        <fullName evidence="1">DUF1697 domain-containing protein</fullName>
    </submittedName>
</protein>
<dbReference type="Pfam" id="PF08002">
    <property type="entry name" value="DUF1697"/>
    <property type="match status" value="1"/>
</dbReference>
<proteinExistence type="predicted"/>
<reference evidence="1" key="1">
    <citation type="submission" date="2022-06" db="EMBL/GenBank/DDBJ databases">
        <authorList>
            <person name="Ping M."/>
        </authorList>
    </citation>
    <scope>NUCLEOTIDE SEQUENCE</scope>
    <source>
        <strain evidence="1">JCM11759T</strain>
    </source>
</reference>
<name>A0ABY5DIT0_9ACTN</name>
<gene>
    <name evidence="1" type="ORF">NE857_22785</name>
</gene>
<dbReference type="RefSeq" id="WP_254422065.1">
    <property type="nucleotide sequence ID" value="NZ_BAAAJB010000077.1"/>
</dbReference>
<dbReference type="EMBL" id="CP099837">
    <property type="protein sequence ID" value="USY23380.1"/>
    <property type="molecule type" value="Genomic_DNA"/>
</dbReference>
<dbReference type="InterPro" id="IPR012545">
    <property type="entry name" value="DUF1697"/>
</dbReference>
<accession>A0ABY5DIT0</accession>
<keyword evidence="2" id="KW-1185">Reference proteome</keyword>
<dbReference type="SUPFAM" id="SSF160379">
    <property type="entry name" value="SP0830-like"/>
    <property type="match status" value="1"/>
</dbReference>
<dbReference type="Proteomes" id="UP001055940">
    <property type="component" value="Chromosome"/>
</dbReference>
<dbReference type="PIRSF" id="PIRSF008502">
    <property type="entry name" value="UCP008502"/>
    <property type="match status" value="1"/>
</dbReference>
<dbReference type="PANTHER" id="PTHR36439:SF1">
    <property type="entry name" value="DUF1697 DOMAIN-CONTAINING PROTEIN"/>
    <property type="match status" value="1"/>
</dbReference>